<dbReference type="RefSeq" id="WP_000177370.1">
    <property type="nucleotide sequence ID" value="NC_018500.1"/>
</dbReference>
<sequence>MTLYGITEIGLSDQLNITKAAATSLINQFKKQLPNFLRWESETHREVLTNGYVKDLFGRKRRFKETILKATSSSTFKNKNSDWRLEKIKRQSCNFKIQGTSATQVKKAMVNLFYPTRPDGTKCLDRDEWLQENYKSILEEHDIHIVLQIHDELIFDVPQDVSQDVLKEISNIMLNAIPSTHLGVTFHSDIHTSPYWGGTFSIEEIKEFSNSDLDLNRLFHQQFKQKINTFLNSTF</sequence>
<accession>A0A9W3JGQ0</accession>
<dbReference type="SUPFAM" id="SSF56672">
    <property type="entry name" value="DNA/RNA polymerases"/>
    <property type="match status" value="1"/>
</dbReference>
<dbReference type="GO" id="GO:0003677">
    <property type="term" value="F:DNA binding"/>
    <property type="evidence" value="ECO:0007669"/>
    <property type="project" value="InterPro"/>
</dbReference>
<dbReference type="Gene3D" id="1.10.150.20">
    <property type="entry name" value="5' to 3' exonuclease, C-terminal subdomain"/>
    <property type="match status" value="1"/>
</dbReference>
<dbReference type="AlphaFoldDB" id="A0A9W3JGQ0"/>
<name>A0A9W3JGQ0_BACTU</name>
<dbReference type="Proteomes" id="UP000005259">
    <property type="component" value="Chromosome"/>
</dbReference>
<dbReference type="KEGG" id="bti:BTG_11880"/>
<dbReference type="InterPro" id="IPR002298">
    <property type="entry name" value="DNA_polymerase_A"/>
</dbReference>
<evidence type="ECO:0000313" key="3">
    <source>
        <dbReference type="Proteomes" id="UP000005259"/>
    </source>
</evidence>
<proteinExistence type="predicted"/>
<feature type="domain" description="DNA-directed DNA polymerase family A palm" evidence="1">
    <location>
        <begin position="1"/>
        <end position="161"/>
    </location>
</feature>
<evidence type="ECO:0000313" key="2">
    <source>
        <dbReference type="EMBL" id="AFQ15832.1"/>
    </source>
</evidence>
<dbReference type="GO" id="GO:0006302">
    <property type="term" value="P:double-strand break repair"/>
    <property type="evidence" value="ECO:0007669"/>
    <property type="project" value="TreeGrafter"/>
</dbReference>
<protein>
    <submittedName>
        <fullName evidence="2">DNA polymerase I</fullName>
    </submittedName>
</protein>
<dbReference type="InterPro" id="IPR001098">
    <property type="entry name" value="DNA-dir_DNA_pol_A_palm_dom"/>
</dbReference>
<reference evidence="2 3" key="1">
    <citation type="submission" date="2012-08" db="EMBL/GenBank/DDBJ databases">
        <authorList>
            <person name="Doggett N."/>
            <person name="Teshima H."/>
            <person name="Bruce D."/>
            <person name="Detter J.C."/>
            <person name="Johnson S.L."/>
            <person name="Han C."/>
        </authorList>
    </citation>
    <scope>NUCLEOTIDE SEQUENCE [LARGE SCALE GENOMIC DNA]</scope>
    <source>
        <strain evidence="2 3">HD-771</strain>
    </source>
</reference>
<dbReference type="Pfam" id="PF00476">
    <property type="entry name" value="DNA_pol_A"/>
    <property type="match status" value="1"/>
</dbReference>
<dbReference type="SMART" id="SM00482">
    <property type="entry name" value="POLAc"/>
    <property type="match status" value="1"/>
</dbReference>
<dbReference type="GO" id="GO:0003887">
    <property type="term" value="F:DNA-directed DNA polymerase activity"/>
    <property type="evidence" value="ECO:0007669"/>
    <property type="project" value="InterPro"/>
</dbReference>
<dbReference type="InterPro" id="IPR043502">
    <property type="entry name" value="DNA/RNA_pol_sf"/>
</dbReference>
<organism evidence="2 3">
    <name type="scientific">Bacillus thuringiensis HD-771</name>
    <dbReference type="NCBI Taxonomy" id="1218175"/>
    <lineage>
        <taxon>Bacteria</taxon>
        <taxon>Bacillati</taxon>
        <taxon>Bacillota</taxon>
        <taxon>Bacilli</taxon>
        <taxon>Bacillales</taxon>
        <taxon>Bacillaceae</taxon>
        <taxon>Bacillus</taxon>
        <taxon>Bacillus cereus group</taxon>
    </lineage>
</organism>
<evidence type="ECO:0000259" key="1">
    <source>
        <dbReference type="SMART" id="SM00482"/>
    </source>
</evidence>
<dbReference type="PRINTS" id="PR00868">
    <property type="entry name" value="DNAPOLI"/>
</dbReference>
<dbReference type="PANTHER" id="PTHR10133">
    <property type="entry name" value="DNA POLYMERASE I"/>
    <property type="match status" value="1"/>
</dbReference>
<dbReference type="GO" id="GO:0006261">
    <property type="term" value="P:DNA-templated DNA replication"/>
    <property type="evidence" value="ECO:0007669"/>
    <property type="project" value="InterPro"/>
</dbReference>
<gene>
    <name evidence="2" type="ORF">BTG_11880</name>
</gene>
<dbReference type="PANTHER" id="PTHR10133:SF62">
    <property type="entry name" value="DNA POLYMERASE THETA"/>
    <property type="match status" value="1"/>
</dbReference>
<dbReference type="EMBL" id="CP003752">
    <property type="protein sequence ID" value="AFQ15832.1"/>
    <property type="molecule type" value="Genomic_DNA"/>
</dbReference>